<dbReference type="EMBL" id="JACXVP010000005">
    <property type="protein sequence ID" value="KAG5605138.1"/>
    <property type="molecule type" value="Genomic_DNA"/>
</dbReference>
<protein>
    <submittedName>
        <fullName evidence="2">Uncharacterized protein</fullName>
    </submittedName>
</protein>
<dbReference type="AlphaFoldDB" id="A0A9J5YXK1"/>
<evidence type="ECO:0000313" key="3">
    <source>
        <dbReference type="Proteomes" id="UP000824120"/>
    </source>
</evidence>
<sequence length="91" mass="10274">MREDLNLSVRLSEIMSSSQRPGKAVAISSQKKRVRSVGSVPPTPAVPKGQNRQFGVKVVTKEGKAWWKKHTEALYFFDICIDRDSLAREFP</sequence>
<comment type="caution">
    <text evidence="2">The sequence shown here is derived from an EMBL/GenBank/DDBJ whole genome shotgun (WGS) entry which is preliminary data.</text>
</comment>
<dbReference type="Proteomes" id="UP000824120">
    <property type="component" value="Chromosome 5"/>
</dbReference>
<dbReference type="OrthoDB" id="1324442at2759"/>
<evidence type="ECO:0000256" key="1">
    <source>
        <dbReference type="SAM" id="MobiDB-lite"/>
    </source>
</evidence>
<organism evidence="2 3">
    <name type="scientific">Solanum commersonii</name>
    <name type="common">Commerson's wild potato</name>
    <name type="synonym">Commerson's nightshade</name>
    <dbReference type="NCBI Taxonomy" id="4109"/>
    <lineage>
        <taxon>Eukaryota</taxon>
        <taxon>Viridiplantae</taxon>
        <taxon>Streptophyta</taxon>
        <taxon>Embryophyta</taxon>
        <taxon>Tracheophyta</taxon>
        <taxon>Spermatophyta</taxon>
        <taxon>Magnoliopsida</taxon>
        <taxon>eudicotyledons</taxon>
        <taxon>Gunneridae</taxon>
        <taxon>Pentapetalae</taxon>
        <taxon>asterids</taxon>
        <taxon>lamiids</taxon>
        <taxon>Solanales</taxon>
        <taxon>Solanaceae</taxon>
        <taxon>Solanoideae</taxon>
        <taxon>Solaneae</taxon>
        <taxon>Solanum</taxon>
    </lineage>
</organism>
<reference evidence="2 3" key="1">
    <citation type="submission" date="2020-09" db="EMBL/GenBank/DDBJ databases">
        <title>De no assembly of potato wild relative species, Solanum commersonii.</title>
        <authorList>
            <person name="Cho K."/>
        </authorList>
    </citation>
    <scope>NUCLEOTIDE SEQUENCE [LARGE SCALE GENOMIC DNA]</scope>
    <source>
        <strain evidence="2">LZ3.2</strain>
        <tissue evidence="2">Leaf</tissue>
    </source>
</reference>
<gene>
    <name evidence="2" type="ORF">H5410_026630</name>
</gene>
<accession>A0A9J5YXK1</accession>
<evidence type="ECO:0000313" key="2">
    <source>
        <dbReference type="EMBL" id="KAG5605138.1"/>
    </source>
</evidence>
<keyword evidence="3" id="KW-1185">Reference proteome</keyword>
<name>A0A9J5YXK1_SOLCO</name>
<feature type="region of interest" description="Disordered" evidence="1">
    <location>
        <begin position="22"/>
        <end position="50"/>
    </location>
</feature>
<proteinExistence type="predicted"/>